<keyword evidence="2" id="KW-1185">Reference proteome</keyword>
<name>A0A8R7QWX7_TRIUA</name>
<proteinExistence type="predicted"/>
<reference evidence="2" key="1">
    <citation type="journal article" date="2013" name="Nature">
        <title>Draft genome of the wheat A-genome progenitor Triticum urartu.</title>
        <authorList>
            <person name="Ling H.Q."/>
            <person name="Zhao S."/>
            <person name="Liu D."/>
            <person name="Wang J."/>
            <person name="Sun H."/>
            <person name="Zhang C."/>
            <person name="Fan H."/>
            <person name="Li D."/>
            <person name="Dong L."/>
            <person name="Tao Y."/>
            <person name="Gao C."/>
            <person name="Wu H."/>
            <person name="Li Y."/>
            <person name="Cui Y."/>
            <person name="Guo X."/>
            <person name="Zheng S."/>
            <person name="Wang B."/>
            <person name="Yu K."/>
            <person name="Liang Q."/>
            <person name="Yang W."/>
            <person name="Lou X."/>
            <person name="Chen J."/>
            <person name="Feng M."/>
            <person name="Jian J."/>
            <person name="Zhang X."/>
            <person name="Luo G."/>
            <person name="Jiang Y."/>
            <person name="Liu J."/>
            <person name="Wang Z."/>
            <person name="Sha Y."/>
            <person name="Zhang B."/>
            <person name="Wu H."/>
            <person name="Tang D."/>
            <person name="Shen Q."/>
            <person name="Xue P."/>
            <person name="Zou S."/>
            <person name="Wang X."/>
            <person name="Liu X."/>
            <person name="Wang F."/>
            <person name="Yang Y."/>
            <person name="An X."/>
            <person name="Dong Z."/>
            <person name="Zhang K."/>
            <person name="Zhang X."/>
            <person name="Luo M.C."/>
            <person name="Dvorak J."/>
            <person name="Tong Y."/>
            <person name="Wang J."/>
            <person name="Yang H."/>
            <person name="Li Z."/>
            <person name="Wang D."/>
            <person name="Zhang A."/>
            <person name="Wang J."/>
        </authorList>
    </citation>
    <scope>NUCLEOTIDE SEQUENCE</scope>
    <source>
        <strain evidence="2">cv. G1812</strain>
    </source>
</reference>
<organism evidence="1 2">
    <name type="scientific">Triticum urartu</name>
    <name type="common">Red wild einkorn</name>
    <name type="synonym">Crithodium urartu</name>
    <dbReference type="NCBI Taxonomy" id="4572"/>
    <lineage>
        <taxon>Eukaryota</taxon>
        <taxon>Viridiplantae</taxon>
        <taxon>Streptophyta</taxon>
        <taxon>Embryophyta</taxon>
        <taxon>Tracheophyta</taxon>
        <taxon>Spermatophyta</taxon>
        <taxon>Magnoliopsida</taxon>
        <taxon>Liliopsida</taxon>
        <taxon>Poales</taxon>
        <taxon>Poaceae</taxon>
        <taxon>BOP clade</taxon>
        <taxon>Pooideae</taxon>
        <taxon>Triticodae</taxon>
        <taxon>Triticeae</taxon>
        <taxon>Triticinae</taxon>
        <taxon>Triticum</taxon>
    </lineage>
</organism>
<dbReference type="EnsemblPlants" id="TuG1812G0700001324.01.T01">
    <property type="protein sequence ID" value="TuG1812G0700001324.01.T01.cds278413"/>
    <property type="gene ID" value="TuG1812G0700001324.01"/>
</dbReference>
<protein>
    <submittedName>
        <fullName evidence="1">Uncharacterized protein</fullName>
    </submittedName>
</protein>
<dbReference type="Proteomes" id="UP000015106">
    <property type="component" value="Chromosome 7"/>
</dbReference>
<evidence type="ECO:0000313" key="1">
    <source>
        <dbReference type="EnsemblPlants" id="TuG1812G0700001324.01.T01.cds278413"/>
    </source>
</evidence>
<sequence>MSYPGGTDVKFTSMLSLWTPNNNSCWSVPVVVKRPQSPYMKIS</sequence>
<accession>A0A8R7QWX7</accession>
<dbReference type="AlphaFoldDB" id="A0A8R7QWX7"/>
<reference evidence="1" key="2">
    <citation type="submission" date="2018-03" db="EMBL/GenBank/DDBJ databases">
        <title>The Triticum urartu genome reveals the dynamic nature of wheat genome evolution.</title>
        <authorList>
            <person name="Ling H."/>
            <person name="Ma B."/>
            <person name="Shi X."/>
            <person name="Liu H."/>
            <person name="Dong L."/>
            <person name="Sun H."/>
            <person name="Cao Y."/>
            <person name="Gao Q."/>
            <person name="Zheng S."/>
            <person name="Li Y."/>
            <person name="Yu Y."/>
            <person name="Du H."/>
            <person name="Qi M."/>
            <person name="Li Y."/>
            <person name="Yu H."/>
            <person name="Cui Y."/>
            <person name="Wang N."/>
            <person name="Chen C."/>
            <person name="Wu H."/>
            <person name="Zhao Y."/>
            <person name="Zhang J."/>
            <person name="Li Y."/>
            <person name="Zhou W."/>
            <person name="Zhang B."/>
            <person name="Hu W."/>
            <person name="Eijk M."/>
            <person name="Tang J."/>
            <person name="Witsenboer H."/>
            <person name="Zhao S."/>
            <person name="Li Z."/>
            <person name="Zhang A."/>
            <person name="Wang D."/>
            <person name="Liang C."/>
        </authorList>
    </citation>
    <scope>NUCLEOTIDE SEQUENCE [LARGE SCALE GENOMIC DNA]</scope>
    <source>
        <strain evidence="1">cv. G1812</strain>
    </source>
</reference>
<reference evidence="1" key="3">
    <citation type="submission" date="2022-06" db="UniProtKB">
        <authorList>
            <consortium name="EnsemblPlants"/>
        </authorList>
    </citation>
    <scope>IDENTIFICATION</scope>
</reference>
<evidence type="ECO:0000313" key="2">
    <source>
        <dbReference type="Proteomes" id="UP000015106"/>
    </source>
</evidence>
<dbReference type="Gramene" id="TuG1812G0700001324.01.T01">
    <property type="protein sequence ID" value="TuG1812G0700001324.01.T01.cds278413"/>
    <property type="gene ID" value="TuG1812G0700001324.01"/>
</dbReference>